<feature type="domain" description="Glycosyl transferase family 1" evidence="1">
    <location>
        <begin position="175"/>
        <end position="344"/>
    </location>
</feature>
<proteinExistence type="predicted"/>
<accession>A0A1H1NHI2</accession>
<dbReference type="Proteomes" id="UP000199679">
    <property type="component" value="Chromosome I"/>
</dbReference>
<dbReference type="OrthoDB" id="9792322at2"/>
<organism evidence="3 4">
    <name type="scientific">Mucilaginibacter mallensis</name>
    <dbReference type="NCBI Taxonomy" id="652787"/>
    <lineage>
        <taxon>Bacteria</taxon>
        <taxon>Pseudomonadati</taxon>
        <taxon>Bacteroidota</taxon>
        <taxon>Sphingobacteriia</taxon>
        <taxon>Sphingobacteriales</taxon>
        <taxon>Sphingobacteriaceae</taxon>
        <taxon>Mucilaginibacter</taxon>
    </lineage>
</organism>
<feature type="domain" description="Glycosyltransferase subfamily 4-like N-terminal" evidence="2">
    <location>
        <begin position="75"/>
        <end position="167"/>
    </location>
</feature>
<dbReference type="PANTHER" id="PTHR45947:SF15">
    <property type="entry name" value="TEICHURONIC ACID BIOSYNTHESIS GLYCOSYLTRANSFERASE TUAC-RELATED"/>
    <property type="match status" value="1"/>
</dbReference>
<dbReference type="Pfam" id="PF13579">
    <property type="entry name" value="Glyco_trans_4_4"/>
    <property type="match status" value="1"/>
</dbReference>
<dbReference type="EMBL" id="LT629740">
    <property type="protein sequence ID" value="SDR98373.1"/>
    <property type="molecule type" value="Genomic_DNA"/>
</dbReference>
<gene>
    <name evidence="3" type="ORF">SAMN05216490_0322</name>
</gene>
<dbReference type="InterPro" id="IPR050194">
    <property type="entry name" value="Glycosyltransferase_grp1"/>
</dbReference>
<dbReference type="RefSeq" id="WP_091368154.1">
    <property type="nucleotide sequence ID" value="NZ_LT629740.1"/>
</dbReference>
<keyword evidence="4" id="KW-1185">Reference proteome</keyword>
<sequence length="375" mass="41685">MESFNLCIIKPNKDAFSETFIQEHINRLPGNKKVLYGGAFPVYDDEGKFLIRSKFGLLSYLIQKKIFKRQNIRVRTRALANYFKEQNIDIVFAEYGMVGAMVTEACRLANVPLIIHFHGADAHHRDTVSQYHDLYKKAFAYASWIIAVSGDMAEALKQLGAPAEKIVHASCGVDTELFPQLDISNSARNFLAVGRFVEKKSPISVVKAFKIVANKFADAKLWMVGEGPLFDETKQLVHDLCLEKNVTLTGRLNTGQIKELIQQSRCFVQHSVTARSGDKEGTPVSILEAGSSGLAIVSTRHTGIKEAVVDGETGYLVNEYDISGMAEHMITIADDVALASRLGAKEAAYIRENYEIKNRIITLTGLLEQALKKKI</sequence>
<evidence type="ECO:0000313" key="3">
    <source>
        <dbReference type="EMBL" id="SDR98373.1"/>
    </source>
</evidence>
<dbReference type="PANTHER" id="PTHR45947">
    <property type="entry name" value="SULFOQUINOVOSYL TRANSFERASE SQD2"/>
    <property type="match status" value="1"/>
</dbReference>
<dbReference type="InterPro" id="IPR028098">
    <property type="entry name" value="Glyco_trans_4-like_N"/>
</dbReference>
<dbReference type="Gene3D" id="3.40.50.2000">
    <property type="entry name" value="Glycogen Phosphorylase B"/>
    <property type="match status" value="2"/>
</dbReference>
<evidence type="ECO:0000259" key="1">
    <source>
        <dbReference type="Pfam" id="PF00534"/>
    </source>
</evidence>
<dbReference type="STRING" id="652787.SAMN05216490_0322"/>
<keyword evidence="3" id="KW-0808">Transferase</keyword>
<name>A0A1H1NHI2_MUCMA</name>
<protein>
    <submittedName>
        <fullName evidence="3">Glycosyltransferase involved in cell wall bisynthesis</fullName>
    </submittedName>
</protein>
<dbReference type="InterPro" id="IPR001296">
    <property type="entry name" value="Glyco_trans_1"/>
</dbReference>
<evidence type="ECO:0000313" key="4">
    <source>
        <dbReference type="Proteomes" id="UP000199679"/>
    </source>
</evidence>
<dbReference type="GO" id="GO:0016757">
    <property type="term" value="F:glycosyltransferase activity"/>
    <property type="evidence" value="ECO:0007669"/>
    <property type="project" value="InterPro"/>
</dbReference>
<reference evidence="3 4" key="1">
    <citation type="submission" date="2016-10" db="EMBL/GenBank/DDBJ databases">
        <authorList>
            <person name="de Groot N.N."/>
        </authorList>
    </citation>
    <scope>NUCLEOTIDE SEQUENCE [LARGE SCALE GENOMIC DNA]</scope>
    <source>
        <strain evidence="3 4">MP1X4</strain>
    </source>
</reference>
<evidence type="ECO:0000259" key="2">
    <source>
        <dbReference type="Pfam" id="PF13579"/>
    </source>
</evidence>
<dbReference type="AlphaFoldDB" id="A0A1H1NHI2"/>
<dbReference type="SUPFAM" id="SSF53756">
    <property type="entry name" value="UDP-Glycosyltransferase/glycogen phosphorylase"/>
    <property type="match status" value="1"/>
</dbReference>
<dbReference type="Pfam" id="PF00534">
    <property type="entry name" value="Glycos_transf_1"/>
    <property type="match status" value="1"/>
</dbReference>